<reference evidence="2 3" key="1">
    <citation type="submission" date="2019-03" db="EMBL/GenBank/DDBJ databases">
        <title>Single cell metagenomics reveals metabolic interactions within the superorganism composed of flagellate Streblomastix strix and complex community of Bacteroidetes bacteria on its surface.</title>
        <authorList>
            <person name="Treitli S.C."/>
            <person name="Kolisko M."/>
            <person name="Husnik F."/>
            <person name="Keeling P."/>
            <person name="Hampl V."/>
        </authorList>
    </citation>
    <scope>NUCLEOTIDE SEQUENCE [LARGE SCALE GENOMIC DNA]</scope>
    <source>
        <strain evidence="2">ST1C</strain>
    </source>
</reference>
<name>A0A5J4W6U4_9EUKA</name>
<keyword evidence="1" id="KW-0732">Signal</keyword>
<protein>
    <submittedName>
        <fullName evidence="2">Uncharacterized protein</fullName>
    </submittedName>
</protein>
<dbReference type="EMBL" id="SNRW01003215">
    <property type="protein sequence ID" value="KAA6390445.1"/>
    <property type="molecule type" value="Genomic_DNA"/>
</dbReference>
<gene>
    <name evidence="2" type="ORF">EZS28_014028</name>
</gene>
<dbReference type="Proteomes" id="UP000324800">
    <property type="component" value="Unassembled WGS sequence"/>
</dbReference>
<evidence type="ECO:0000256" key="1">
    <source>
        <dbReference type="SAM" id="SignalP"/>
    </source>
</evidence>
<accession>A0A5J4W6U4</accession>
<comment type="caution">
    <text evidence="2">The sequence shown here is derived from an EMBL/GenBank/DDBJ whole genome shotgun (WGS) entry which is preliminary data.</text>
</comment>
<sequence length="124" mass="14103">MLALILEPLRALICLLEQSQARLVDVFPALLTVFSYYEVIQESPTYKIPQIYKNYSSEISNALFDMTLDSDLGALYALAHSLTQYGPIMIQTGVSQYIKEELYLNVQNGILDILTPPDFFLYID</sequence>
<evidence type="ECO:0000313" key="2">
    <source>
        <dbReference type="EMBL" id="KAA6390445.1"/>
    </source>
</evidence>
<organism evidence="2 3">
    <name type="scientific">Streblomastix strix</name>
    <dbReference type="NCBI Taxonomy" id="222440"/>
    <lineage>
        <taxon>Eukaryota</taxon>
        <taxon>Metamonada</taxon>
        <taxon>Preaxostyla</taxon>
        <taxon>Oxymonadida</taxon>
        <taxon>Streblomastigidae</taxon>
        <taxon>Streblomastix</taxon>
    </lineage>
</organism>
<feature type="signal peptide" evidence="1">
    <location>
        <begin position="1"/>
        <end position="21"/>
    </location>
</feature>
<feature type="chain" id="PRO_5023905960" evidence="1">
    <location>
        <begin position="22"/>
        <end position="124"/>
    </location>
</feature>
<evidence type="ECO:0000313" key="3">
    <source>
        <dbReference type="Proteomes" id="UP000324800"/>
    </source>
</evidence>
<proteinExistence type="predicted"/>
<dbReference type="AlphaFoldDB" id="A0A5J4W6U4"/>